<dbReference type="KEGG" id="otr:OTERR_23960"/>
<protein>
    <recommendedName>
        <fullName evidence="1">Glycosyltransferase 2-like domain-containing protein</fullName>
    </recommendedName>
</protein>
<evidence type="ECO:0000313" key="3">
    <source>
        <dbReference type="Proteomes" id="UP000323671"/>
    </source>
</evidence>
<gene>
    <name evidence="2" type="ORF">OTERR_23960</name>
</gene>
<feature type="domain" description="Glycosyltransferase 2-like" evidence="1">
    <location>
        <begin position="13"/>
        <end position="120"/>
    </location>
</feature>
<dbReference type="Pfam" id="PF00535">
    <property type="entry name" value="Glycos_transf_2"/>
    <property type="match status" value="1"/>
</dbReference>
<dbReference type="InterPro" id="IPR029044">
    <property type="entry name" value="Nucleotide-diphossugar_trans"/>
</dbReference>
<accession>A0A5C1EAC9</accession>
<reference evidence="2 3" key="1">
    <citation type="submission" date="2017-07" db="EMBL/GenBank/DDBJ databases">
        <title>Complete genome sequence of Oryzomicrobium terrae TPP412.</title>
        <authorList>
            <person name="Chiu L.-W."/>
            <person name="Lo K.-J."/>
            <person name="Tsai Y.-M."/>
            <person name="Lin S.-S."/>
            <person name="Kuo C.-H."/>
            <person name="Liu C.-T."/>
        </authorList>
    </citation>
    <scope>NUCLEOTIDE SEQUENCE [LARGE SCALE GENOMIC DNA]</scope>
    <source>
        <strain evidence="2 3">TPP412</strain>
    </source>
</reference>
<dbReference type="EMBL" id="CP022579">
    <property type="protein sequence ID" value="QEL65872.1"/>
    <property type="molecule type" value="Genomic_DNA"/>
</dbReference>
<dbReference type="InterPro" id="IPR001173">
    <property type="entry name" value="Glyco_trans_2-like"/>
</dbReference>
<dbReference type="AlphaFoldDB" id="A0A5C1EAC9"/>
<dbReference type="RefSeq" id="WP_149425929.1">
    <property type="nucleotide sequence ID" value="NZ_CP022579.1"/>
</dbReference>
<dbReference type="SUPFAM" id="SSF53448">
    <property type="entry name" value="Nucleotide-diphospho-sugar transferases"/>
    <property type="match status" value="1"/>
</dbReference>
<sequence length="245" mass="27805">MPAARILPDITLIATFHNEGRLAYTTLKSLERCRANAELHGLFVEAIYICDNVDETTFKFIKEFARNTDNEKIERVRFGDLSCSRNRGISIARGRYIAICDGDDLYSENWLAASYFFCESSSAQMLVHPAITISFGALQGYTHTIDQLSNQFDADNLLMTNFWCSCVFGLKQHFIAYPYRQMRSDGKSSGFGYEDWHWNCETVAAGLIHRPTPETALFYRRKAGSSLNALQQQENATIPPTTFFA</sequence>
<name>A0A5C1EAC9_9RHOO</name>
<keyword evidence="3" id="KW-1185">Reference proteome</keyword>
<dbReference type="Proteomes" id="UP000323671">
    <property type="component" value="Chromosome"/>
</dbReference>
<dbReference type="CDD" id="cd00761">
    <property type="entry name" value="Glyco_tranf_GTA_type"/>
    <property type="match status" value="1"/>
</dbReference>
<organism evidence="2 3">
    <name type="scientific">Oryzomicrobium terrae</name>
    <dbReference type="NCBI Taxonomy" id="1735038"/>
    <lineage>
        <taxon>Bacteria</taxon>
        <taxon>Pseudomonadati</taxon>
        <taxon>Pseudomonadota</taxon>
        <taxon>Betaproteobacteria</taxon>
        <taxon>Rhodocyclales</taxon>
        <taxon>Rhodocyclaceae</taxon>
        <taxon>Oryzomicrobium</taxon>
    </lineage>
</organism>
<dbReference type="Gene3D" id="3.90.550.10">
    <property type="entry name" value="Spore Coat Polysaccharide Biosynthesis Protein SpsA, Chain A"/>
    <property type="match status" value="1"/>
</dbReference>
<evidence type="ECO:0000259" key="1">
    <source>
        <dbReference type="Pfam" id="PF00535"/>
    </source>
</evidence>
<proteinExistence type="predicted"/>
<evidence type="ECO:0000313" key="2">
    <source>
        <dbReference type="EMBL" id="QEL65872.1"/>
    </source>
</evidence>